<keyword evidence="3" id="KW-0378">Hydrolase</keyword>
<evidence type="ECO:0000256" key="4">
    <source>
        <dbReference type="ARBA" id="ARBA00023295"/>
    </source>
</evidence>
<dbReference type="InterPro" id="IPR013320">
    <property type="entry name" value="ConA-like_dom_sf"/>
</dbReference>
<evidence type="ECO:0000313" key="9">
    <source>
        <dbReference type="Proteomes" id="UP000734854"/>
    </source>
</evidence>
<comment type="catalytic activity">
    <reaction evidence="5">
        <text>breaks a beta-(1-&gt;4) bond in the backbone of a xyloglucan and transfers the xyloglucanyl segment on to O-4 of the non-reducing terminal glucose residue of an acceptor, which can be a xyloglucan or an oligosaccharide of xyloglucan.</text>
        <dbReference type="EC" id="2.4.1.207"/>
    </reaction>
</comment>
<keyword evidence="9" id="KW-1185">Reference proteome</keyword>
<evidence type="ECO:0000256" key="6">
    <source>
        <dbReference type="SAM" id="SignalP"/>
    </source>
</evidence>
<gene>
    <name evidence="8" type="ORF">ZIOFF_041757</name>
</gene>
<sequence length="497" mass="56077">MAAAKIIAGFLFLFSAAAVAAPPFNVPTVSFSEGFSHLFGNDNLIRGADGRSVYLTLTRYSGSGFISTDLYDHGFFSASIKLPKDYTAGVVVAFYTSNADMFPNTHDEVDFEFLGNVKGQDWRIQTNIYGNGSTTRGREERYLVPFDPTEAAHCYSILWTPDYIIFYIDDVPIREVVRTEAMGGDFPSKPMSVYATIWDGSSWATAYGRIKINYKYEPYVSEFTDLVLRGCRVDPIQPAVEAADRCAESVEELMSADFALLTPRKRAAMRRFRERYMIYSFCYDQHRYGNVTFPDCDYVSPEHTRFGEWGDNKVPPKEIRSRSVSRRRSRRPSSVIPTGVIETVLADLLGADTQTSQMEGRHQSPLLLVPLTLTLRSVLSLFMQTILTTPDRSGLVPIVLPSVALAPERLLSPSLASFIHLWRREMLLLDISKALARVAPFALIDPHFDWVGRLGGNMYNNLQWHDCEIDDKCKNVLVLELEGLLLYSEWLLPLDDP</sequence>
<feature type="signal peptide" evidence="6">
    <location>
        <begin position="1"/>
        <end position="20"/>
    </location>
</feature>
<dbReference type="SUPFAM" id="SSF49899">
    <property type="entry name" value="Concanavalin A-like lectins/glucanases"/>
    <property type="match status" value="1"/>
</dbReference>
<dbReference type="Pfam" id="PF06955">
    <property type="entry name" value="XET_C"/>
    <property type="match status" value="1"/>
</dbReference>
<dbReference type="EMBL" id="JACMSC010000011">
    <property type="protein sequence ID" value="KAG6501873.1"/>
    <property type="molecule type" value="Genomic_DNA"/>
</dbReference>
<dbReference type="InterPro" id="IPR044791">
    <property type="entry name" value="Beta-glucanase/XTH"/>
</dbReference>
<evidence type="ECO:0000256" key="5">
    <source>
        <dbReference type="ARBA" id="ARBA00034022"/>
    </source>
</evidence>
<evidence type="ECO:0000256" key="1">
    <source>
        <dbReference type="ARBA" id="ARBA00012152"/>
    </source>
</evidence>
<dbReference type="InterPro" id="IPR010713">
    <property type="entry name" value="XET_C"/>
</dbReference>
<evidence type="ECO:0000256" key="2">
    <source>
        <dbReference type="ARBA" id="ARBA00022679"/>
    </source>
</evidence>
<dbReference type="Proteomes" id="UP000734854">
    <property type="component" value="Unassembled WGS sequence"/>
</dbReference>
<comment type="caution">
    <text evidence="8">The sequence shown here is derived from an EMBL/GenBank/DDBJ whole genome shotgun (WGS) entry which is preliminary data.</text>
</comment>
<dbReference type="GO" id="GO:0044042">
    <property type="term" value="P:glucan metabolic process"/>
    <property type="evidence" value="ECO:0007669"/>
    <property type="project" value="InterPro"/>
</dbReference>
<keyword evidence="4" id="KW-0326">Glycosidase</keyword>
<dbReference type="Pfam" id="PF00722">
    <property type="entry name" value="Glyco_hydro_16"/>
    <property type="match status" value="1"/>
</dbReference>
<dbReference type="GO" id="GO:0016762">
    <property type="term" value="F:xyloglucan:xyloglucosyl transferase activity"/>
    <property type="evidence" value="ECO:0007669"/>
    <property type="project" value="UniProtKB-EC"/>
</dbReference>
<feature type="domain" description="GH16" evidence="7">
    <location>
        <begin position="22"/>
        <end position="223"/>
    </location>
</feature>
<proteinExistence type="predicted"/>
<dbReference type="GO" id="GO:0004553">
    <property type="term" value="F:hydrolase activity, hydrolyzing O-glycosyl compounds"/>
    <property type="evidence" value="ECO:0007669"/>
    <property type="project" value="InterPro"/>
</dbReference>
<dbReference type="AlphaFoldDB" id="A0A8J5G7F6"/>
<evidence type="ECO:0000313" key="8">
    <source>
        <dbReference type="EMBL" id="KAG6501873.1"/>
    </source>
</evidence>
<organism evidence="8 9">
    <name type="scientific">Zingiber officinale</name>
    <name type="common">Ginger</name>
    <name type="synonym">Amomum zingiber</name>
    <dbReference type="NCBI Taxonomy" id="94328"/>
    <lineage>
        <taxon>Eukaryota</taxon>
        <taxon>Viridiplantae</taxon>
        <taxon>Streptophyta</taxon>
        <taxon>Embryophyta</taxon>
        <taxon>Tracheophyta</taxon>
        <taxon>Spermatophyta</taxon>
        <taxon>Magnoliopsida</taxon>
        <taxon>Liliopsida</taxon>
        <taxon>Zingiberales</taxon>
        <taxon>Zingiberaceae</taxon>
        <taxon>Zingiber</taxon>
    </lineage>
</organism>
<keyword evidence="6" id="KW-0732">Signal</keyword>
<evidence type="ECO:0000259" key="7">
    <source>
        <dbReference type="PROSITE" id="PS51762"/>
    </source>
</evidence>
<dbReference type="GO" id="GO:0048046">
    <property type="term" value="C:apoplast"/>
    <property type="evidence" value="ECO:0007669"/>
    <property type="project" value="InterPro"/>
</dbReference>
<dbReference type="InterPro" id="IPR000757">
    <property type="entry name" value="Beta-glucanase-like"/>
</dbReference>
<accession>A0A8J5G7F6</accession>
<keyword evidence="2" id="KW-0808">Transferase</keyword>
<dbReference type="PANTHER" id="PTHR31062">
    <property type="entry name" value="XYLOGLUCAN ENDOTRANSGLUCOSYLASE/HYDROLASE PROTEIN 8-RELATED"/>
    <property type="match status" value="1"/>
</dbReference>
<name>A0A8J5G7F6_ZINOF</name>
<dbReference type="EC" id="2.4.1.207" evidence="1"/>
<dbReference type="PROSITE" id="PS51762">
    <property type="entry name" value="GH16_2"/>
    <property type="match status" value="1"/>
</dbReference>
<evidence type="ECO:0000256" key="3">
    <source>
        <dbReference type="ARBA" id="ARBA00022801"/>
    </source>
</evidence>
<feature type="chain" id="PRO_5035156774" description="xyloglucan:xyloglucosyl transferase" evidence="6">
    <location>
        <begin position="21"/>
        <end position="497"/>
    </location>
</feature>
<reference evidence="8 9" key="1">
    <citation type="submission" date="2020-08" db="EMBL/GenBank/DDBJ databases">
        <title>Plant Genome Project.</title>
        <authorList>
            <person name="Zhang R.-G."/>
        </authorList>
    </citation>
    <scope>NUCLEOTIDE SEQUENCE [LARGE SCALE GENOMIC DNA]</scope>
    <source>
        <tissue evidence="8">Rhizome</tissue>
    </source>
</reference>
<protein>
    <recommendedName>
        <fullName evidence="1">xyloglucan:xyloglucosyl transferase</fullName>
        <ecNumber evidence="1">2.4.1.207</ecNumber>
    </recommendedName>
</protein>
<dbReference type="Gene3D" id="2.60.120.200">
    <property type="match status" value="1"/>
</dbReference>